<dbReference type="HOGENOM" id="CLU_769239_0_0_6"/>
<reference evidence="3 4" key="1">
    <citation type="submission" date="2011-01" db="EMBL/GenBank/DDBJ databases">
        <title>Complete sequence of Shewanella putrefaciens 200.</title>
        <authorList>
            <consortium name="US DOE Joint Genome Institute"/>
            <person name="Lucas S."/>
            <person name="Copeland A."/>
            <person name="Lapidus A."/>
            <person name="Cheng J.-F."/>
            <person name="Bruce D."/>
            <person name="Goodwin L."/>
            <person name="Pitluck S."/>
            <person name="Munk A.C."/>
            <person name="Detter J.C."/>
            <person name="Han C."/>
            <person name="Tapia R."/>
            <person name="Land M."/>
            <person name="Hauser L."/>
            <person name="Chang Y.-J."/>
            <person name="Jeffries C."/>
            <person name="Kyrpides N."/>
            <person name="Ivanova N."/>
            <person name="Mikhailova N."/>
            <person name="Kolker E."/>
            <person name="Lawrence C."/>
            <person name="McCue L.A."/>
            <person name="DiChristina T."/>
            <person name="Nealson K."/>
            <person name="Fredrickson J.K."/>
            <person name="Woyke T."/>
        </authorList>
    </citation>
    <scope>NUCLEOTIDE SEQUENCE [LARGE SCALE GENOMIC DNA]</scope>
    <source>
        <strain evidence="3 4">200</strain>
    </source>
</reference>
<feature type="transmembrane region" description="Helical" evidence="2">
    <location>
        <begin position="245"/>
        <end position="263"/>
    </location>
</feature>
<feature type="transmembrane region" description="Helical" evidence="2">
    <location>
        <begin position="152"/>
        <end position="171"/>
    </location>
</feature>
<organism evidence="3 4">
    <name type="scientific">Shewanella putrefaciens (strain 200)</name>
    <dbReference type="NCBI Taxonomy" id="399804"/>
    <lineage>
        <taxon>Bacteria</taxon>
        <taxon>Pseudomonadati</taxon>
        <taxon>Pseudomonadota</taxon>
        <taxon>Gammaproteobacteria</taxon>
        <taxon>Alteromonadales</taxon>
        <taxon>Shewanellaceae</taxon>
        <taxon>Shewanella</taxon>
    </lineage>
</organism>
<proteinExistence type="predicted"/>
<gene>
    <name evidence="3" type="ordered locus">Sput200_4192</name>
</gene>
<sequence>MDLNWRLGVAGLSFDSKQNLQLWLEIAKVINVPRLSGAVAITVANVVRLTISMECKIIMNLIGYIGSTRQYLRKLSLPSLSEIRLGLGKLWRHLSQGLSRLSFAQKLYLIALILAFSSDAMGVVAVIAVIAMAIEFWPVFERVWHSLAGKAVLLLFYAIIANFALGWSGAIVNEVVGVSASDLDYTHNLAILLYMPAWFLMVSAIVLLALQLIIPIYLVLIFLLKPLGVKSLQLTSHTSFRKTTFLIRIVLASVVLYHLSLLIDLETRIQTSFGDLVTTTQQASEHAPSEPKSVRIPDATDVLTVPIAELTQAALDTQDDKQTSEQMASNAEDLKEEEERKKAYASVRTQYQHLVRQWLATFAFTLEANSRSRCEKPAGSNVIELNDYEILQITPDKSADYGYRFEVKRCISAAFPLAGKDIGLGE</sequence>
<protein>
    <submittedName>
        <fullName evidence="3">Uncharacterized protein</fullName>
    </submittedName>
</protein>
<name>E6XK52_SHEP2</name>
<feature type="transmembrane region" description="Helical" evidence="2">
    <location>
        <begin position="191"/>
        <end position="224"/>
    </location>
</feature>
<feature type="transmembrane region" description="Helical" evidence="2">
    <location>
        <begin position="107"/>
        <end position="140"/>
    </location>
</feature>
<evidence type="ECO:0000313" key="4">
    <source>
        <dbReference type="Proteomes" id="UP000008209"/>
    </source>
</evidence>
<accession>E6XK52</accession>
<evidence type="ECO:0000256" key="1">
    <source>
        <dbReference type="SAM" id="MobiDB-lite"/>
    </source>
</evidence>
<dbReference type="Proteomes" id="UP000008209">
    <property type="component" value="Chromosome"/>
</dbReference>
<evidence type="ECO:0000256" key="2">
    <source>
        <dbReference type="SAM" id="Phobius"/>
    </source>
</evidence>
<dbReference type="EMBL" id="CP002457">
    <property type="protein sequence ID" value="ADV56545.1"/>
    <property type="molecule type" value="Genomic_DNA"/>
</dbReference>
<keyword evidence="2" id="KW-1133">Transmembrane helix</keyword>
<keyword evidence="2" id="KW-0472">Membrane</keyword>
<dbReference type="AlphaFoldDB" id="E6XK52"/>
<dbReference type="KEGG" id="shp:Sput200_4192"/>
<evidence type="ECO:0000313" key="3">
    <source>
        <dbReference type="EMBL" id="ADV56545.1"/>
    </source>
</evidence>
<feature type="region of interest" description="Disordered" evidence="1">
    <location>
        <begin position="316"/>
        <end position="337"/>
    </location>
</feature>
<keyword evidence="2" id="KW-0812">Transmembrane</keyword>
<dbReference type="PATRIC" id="fig|399804.5.peg.4302"/>